<dbReference type="EMBL" id="JBHSHT010000002">
    <property type="protein sequence ID" value="MFC4825539.1"/>
    <property type="molecule type" value="Genomic_DNA"/>
</dbReference>
<organism evidence="3 4">
    <name type="scientific">Halorussus aquaticus</name>
    <dbReference type="NCBI Taxonomy" id="2953748"/>
    <lineage>
        <taxon>Archaea</taxon>
        <taxon>Methanobacteriati</taxon>
        <taxon>Methanobacteriota</taxon>
        <taxon>Stenosarchaea group</taxon>
        <taxon>Halobacteria</taxon>
        <taxon>Halobacteriales</taxon>
        <taxon>Haladaptataceae</taxon>
        <taxon>Halorussus</taxon>
    </lineage>
</organism>
<keyword evidence="4" id="KW-1185">Reference proteome</keyword>
<feature type="region of interest" description="Disordered" evidence="1">
    <location>
        <begin position="508"/>
        <end position="530"/>
    </location>
</feature>
<dbReference type="InterPro" id="IPR013783">
    <property type="entry name" value="Ig-like_fold"/>
</dbReference>
<protein>
    <recommendedName>
        <fullName evidence="5">Big-1 domain-containing protein</fullName>
    </recommendedName>
</protein>
<feature type="region of interest" description="Disordered" evidence="1">
    <location>
        <begin position="325"/>
        <end position="353"/>
    </location>
</feature>
<proteinExistence type="predicted"/>
<feature type="region of interest" description="Disordered" evidence="1">
    <location>
        <begin position="607"/>
        <end position="638"/>
    </location>
</feature>
<dbReference type="InterPro" id="IPR008964">
    <property type="entry name" value="Invasin/intimin_cell_adhesion"/>
</dbReference>
<keyword evidence="2" id="KW-0812">Transmembrane</keyword>
<comment type="caution">
    <text evidence="3">The sequence shown here is derived from an EMBL/GenBank/DDBJ whole genome shotgun (WGS) entry which is preliminary data.</text>
</comment>
<feature type="transmembrane region" description="Helical" evidence="2">
    <location>
        <begin position="12"/>
        <end position="30"/>
    </location>
</feature>
<evidence type="ECO:0000256" key="1">
    <source>
        <dbReference type="SAM" id="MobiDB-lite"/>
    </source>
</evidence>
<keyword evidence="2" id="KW-0472">Membrane</keyword>
<dbReference type="RefSeq" id="WP_254268806.1">
    <property type="nucleotide sequence ID" value="NZ_CP100400.1"/>
</dbReference>
<evidence type="ECO:0000313" key="4">
    <source>
        <dbReference type="Proteomes" id="UP001595945"/>
    </source>
</evidence>
<feature type="compositionally biased region" description="Low complexity" evidence="1">
    <location>
        <begin position="325"/>
        <end position="341"/>
    </location>
</feature>
<gene>
    <name evidence="3" type="ORF">ACFO9K_14865</name>
</gene>
<evidence type="ECO:0000313" key="3">
    <source>
        <dbReference type="EMBL" id="MFC4825539.1"/>
    </source>
</evidence>
<feature type="compositionally biased region" description="Low complexity" evidence="1">
    <location>
        <begin position="723"/>
        <end position="736"/>
    </location>
</feature>
<accession>A0ABD5Q4R7</accession>
<sequence length="818" mass="87665">MRLRIDDRGVTVQIGTVLLFAVLIVLLSTYQASVVPQQNEQVEFNHNQQVQSQLQDLRDELLRTAATGSGGSASVALGTQYPVRAFFVNPAPPSGTLATTPEANFTIQNATAVGETGDYWTGESRNFSTKGLTYDPLYHVYQNPPTTVYGNGVLYNRFPDANRTLSNQRLVRGNQISLVALNGTLSKSSSGTATIDLRAVSTATRTVTIRNETANLSVIVPTRLPEGRAVGLWRQLLADERSRSPGDDRRVLAVEEGPSDSIDDVRIVLEPGTYELELAKVGVGSDATGVEPHYVTDVRGDNASVPPGGRQKVVVEVRDRFNNPVSGTTVNVTGVSDGSVTPSPPGRVETGSDGRATFVYEAPSDPDVDTVSVEVEIGDGSEPRERANVRLQIDQSGTDESDEYDVNWDDWGDELDCSYTPCRATVTEKTTIPLTATVTAETGLVSNATLDYAVNDTSVGWTSLTSGVTDGNGRNTTTLTVRPTNDTVTVYAASGDDVEPLDVRVVNPDGDGGEPSLSSSVVDQGQTGSEARYEVSYEIRNTENFDHVEVTFDNLDSSGADQTYTSEDPRTNIDDYGWADSYGGTGGDTYNITIEVYDTAGNVVDSRRVTDDADGTDPSGNTDLSEFDSPTLESTSLSDTTQFDNANYELTYEVSDPAGKFTETEVLFRNEDAAWATGQKTGTARSQTVSYSAGGTGGDRYTIIVQVQDDDGIVVDRKVITDVADGSSDSPGSSADLQITRTARGPGNSGDTYEFDASGSTGDVAEYRWDFDNDGTIDRTTSNPVVSTEQKPNRVDRGRVVVVRPDGSTDEATASYPN</sequence>
<feature type="compositionally biased region" description="Polar residues" evidence="1">
    <location>
        <begin position="778"/>
        <end position="790"/>
    </location>
</feature>
<feature type="region of interest" description="Disordered" evidence="1">
    <location>
        <begin position="774"/>
        <end position="794"/>
    </location>
</feature>
<reference evidence="3 4" key="1">
    <citation type="journal article" date="2019" name="Int. J. Syst. Evol. Microbiol.">
        <title>The Global Catalogue of Microorganisms (GCM) 10K type strain sequencing project: providing services to taxonomists for standard genome sequencing and annotation.</title>
        <authorList>
            <consortium name="The Broad Institute Genomics Platform"/>
            <consortium name="The Broad Institute Genome Sequencing Center for Infectious Disease"/>
            <person name="Wu L."/>
            <person name="Ma J."/>
        </authorList>
    </citation>
    <scope>NUCLEOTIDE SEQUENCE [LARGE SCALE GENOMIC DNA]</scope>
    <source>
        <strain evidence="3 4">XZYJ18</strain>
    </source>
</reference>
<name>A0ABD5Q4R7_9EURY</name>
<evidence type="ECO:0008006" key="5">
    <source>
        <dbReference type="Google" id="ProtNLM"/>
    </source>
</evidence>
<dbReference type="GeneID" id="73043741"/>
<dbReference type="Gene3D" id="2.60.40.10">
    <property type="entry name" value="Immunoglobulins"/>
    <property type="match status" value="2"/>
</dbReference>
<feature type="compositionally biased region" description="Polar residues" evidence="1">
    <location>
        <begin position="516"/>
        <end position="529"/>
    </location>
</feature>
<feature type="region of interest" description="Disordered" evidence="1">
    <location>
        <begin position="723"/>
        <end position="759"/>
    </location>
</feature>
<dbReference type="SUPFAM" id="SSF49373">
    <property type="entry name" value="Invasin/intimin cell-adhesion fragments"/>
    <property type="match status" value="2"/>
</dbReference>
<dbReference type="AlphaFoldDB" id="A0ABD5Q4R7"/>
<keyword evidence="2" id="KW-1133">Transmembrane helix</keyword>
<dbReference type="Proteomes" id="UP001595945">
    <property type="component" value="Unassembled WGS sequence"/>
</dbReference>
<evidence type="ECO:0000256" key="2">
    <source>
        <dbReference type="SAM" id="Phobius"/>
    </source>
</evidence>